<accession>A0A2M4B5A4</accession>
<protein>
    <submittedName>
        <fullName evidence="1">Putative secreted protein</fullName>
    </submittedName>
</protein>
<reference evidence="1" key="1">
    <citation type="submission" date="2018-01" db="EMBL/GenBank/DDBJ databases">
        <title>An insight into the sialome of Amazonian anophelines.</title>
        <authorList>
            <person name="Ribeiro J.M."/>
            <person name="Scarpassa V."/>
            <person name="Calvo E."/>
        </authorList>
    </citation>
    <scope>NUCLEOTIDE SEQUENCE</scope>
    <source>
        <tissue evidence="1">Salivary glands</tissue>
    </source>
</reference>
<evidence type="ECO:0000313" key="1">
    <source>
        <dbReference type="EMBL" id="MBW48181.1"/>
    </source>
</evidence>
<name>A0A2M4B5A4_9DIPT</name>
<sequence length="100" mass="11415">MLRLLYYLCLVTGNRSEQELNLTNVPCVRKPLPSTRTWSNIRCFTAPIDHFLPFSLSFDPCRFLPFPCDDDAVADGDAFRNQTVQMSHLRQSVCPASQYG</sequence>
<dbReference type="EMBL" id="GGFK01014860">
    <property type="protein sequence ID" value="MBW48181.1"/>
    <property type="molecule type" value="Transcribed_RNA"/>
</dbReference>
<organism evidence="1">
    <name type="scientific">Anopheles triannulatus</name>
    <dbReference type="NCBI Taxonomy" id="58253"/>
    <lineage>
        <taxon>Eukaryota</taxon>
        <taxon>Metazoa</taxon>
        <taxon>Ecdysozoa</taxon>
        <taxon>Arthropoda</taxon>
        <taxon>Hexapoda</taxon>
        <taxon>Insecta</taxon>
        <taxon>Pterygota</taxon>
        <taxon>Neoptera</taxon>
        <taxon>Endopterygota</taxon>
        <taxon>Diptera</taxon>
        <taxon>Nematocera</taxon>
        <taxon>Culicoidea</taxon>
        <taxon>Culicidae</taxon>
        <taxon>Anophelinae</taxon>
        <taxon>Anopheles</taxon>
    </lineage>
</organism>
<proteinExistence type="predicted"/>
<dbReference type="AlphaFoldDB" id="A0A2M4B5A4"/>